<dbReference type="NCBIfam" id="TIGR00613">
    <property type="entry name" value="reco"/>
    <property type="match status" value="1"/>
</dbReference>
<evidence type="ECO:0000256" key="6">
    <source>
        <dbReference type="ARBA" id="ARBA00023204"/>
    </source>
</evidence>
<evidence type="ECO:0000256" key="7">
    <source>
        <dbReference type="ARBA" id="ARBA00033409"/>
    </source>
</evidence>
<dbReference type="Pfam" id="PF11967">
    <property type="entry name" value="RecO_N"/>
    <property type="match status" value="1"/>
</dbReference>
<dbReference type="PANTHER" id="PTHR33991:SF1">
    <property type="entry name" value="DNA REPAIR PROTEIN RECO"/>
    <property type="match status" value="1"/>
</dbReference>
<dbReference type="Gene3D" id="2.40.50.140">
    <property type="entry name" value="Nucleic acid-binding proteins"/>
    <property type="match status" value="1"/>
</dbReference>
<dbReference type="PANTHER" id="PTHR33991">
    <property type="entry name" value="DNA REPAIR PROTEIN RECO"/>
    <property type="match status" value="1"/>
</dbReference>
<organism evidence="10 11">
    <name type="scientific">Aliikangiella maris</name>
    <dbReference type="NCBI Taxonomy" id="3162458"/>
    <lineage>
        <taxon>Bacteria</taxon>
        <taxon>Pseudomonadati</taxon>
        <taxon>Pseudomonadota</taxon>
        <taxon>Gammaproteobacteria</taxon>
        <taxon>Oceanospirillales</taxon>
        <taxon>Pleioneaceae</taxon>
        <taxon>Aliikangiella</taxon>
    </lineage>
</organism>
<accession>A0ABV2BS37</accession>
<dbReference type="InterPro" id="IPR042242">
    <property type="entry name" value="RecO_C"/>
</dbReference>
<evidence type="ECO:0000256" key="2">
    <source>
        <dbReference type="ARBA" id="ARBA00007452"/>
    </source>
</evidence>
<dbReference type="InterPro" id="IPR022572">
    <property type="entry name" value="DNA_rep/recomb_RecO_N"/>
</dbReference>
<comment type="caution">
    <text evidence="10">The sequence shown here is derived from an EMBL/GenBank/DDBJ whole genome shotgun (WGS) entry which is preliminary data.</text>
</comment>
<comment type="function">
    <text evidence="1 8">Involved in DNA repair and RecF pathway recombination.</text>
</comment>
<reference evidence="10 11" key="1">
    <citation type="submission" date="2024-06" db="EMBL/GenBank/DDBJ databases">
        <authorList>
            <person name="Li F."/>
        </authorList>
    </citation>
    <scope>NUCLEOTIDE SEQUENCE [LARGE SCALE GENOMIC DNA]</scope>
    <source>
        <strain evidence="10 11">GXAS 311</strain>
    </source>
</reference>
<evidence type="ECO:0000256" key="1">
    <source>
        <dbReference type="ARBA" id="ARBA00003065"/>
    </source>
</evidence>
<comment type="similarity">
    <text evidence="2 8">Belongs to the RecO family.</text>
</comment>
<dbReference type="Gene3D" id="1.20.1440.120">
    <property type="entry name" value="Recombination protein O, C-terminal domain"/>
    <property type="match status" value="1"/>
</dbReference>
<evidence type="ECO:0000256" key="4">
    <source>
        <dbReference type="ARBA" id="ARBA00022763"/>
    </source>
</evidence>
<feature type="domain" description="DNA replication/recombination mediator RecO N-terminal" evidence="9">
    <location>
        <begin position="8"/>
        <end position="81"/>
    </location>
</feature>
<keyword evidence="6 8" id="KW-0234">DNA repair</keyword>
<dbReference type="Pfam" id="PF02565">
    <property type="entry name" value="RecO_C"/>
    <property type="match status" value="1"/>
</dbReference>
<dbReference type="InterPro" id="IPR012340">
    <property type="entry name" value="NA-bd_OB-fold"/>
</dbReference>
<protein>
    <recommendedName>
        <fullName evidence="3 8">DNA repair protein RecO</fullName>
    </recommendedName>
    <alternativeName>
        <fullName evidence="7 8">Recombination protein O</fullName>
    </alternativeName>
</protein>
<evidence type="ECO:0000256" key="3">
    <source>
        <dbReference type="ARBA" id="ARBA00021310"/>
    </source>
</evidence>
<evidence type="ECO:0000259" key="9">
    <source>
        <dbReference type="Pfam" id="PF11967"/>
    </source>
</evidence>
<dbReference type="RefSeq" id="WP_353874352.1">
    <property type="nucleotide sequence ID" value="NZ_JBEVCJ010000005.1"/>
</dbReference>
<name>A0ABV2BS37_9GAMM</name>
<dbReference type="InterPro" id="IPR037278">
    <property type="entry name" value="ARFGAP/RecO"/>
</dbReference>
<dbReference type="EMBL" id="JBEVCJ010000005">
    <property type="protein sequence ID" value="MET1254751.1"/>
    <property type="molecule type" value="Genomic_DNA"/>
</dbReference>
<sequence>MSQKSYPITAYVLHSIPYQDNHQIFQLFSKQIGRLSVIAKGIRGPRSQARKANLRPFSELKLDIVGKSDLKTLTHCELTNPSSEFGICYDQKLLACAYYANEVLLRALPEHQEFEAVYSGYQTLLRALPTEQSQAHSLRQFEWCLLNELGIAPDFQLDVENNPIVNDCFYYLSPQAGFNKVSTQDKTGAFAGSSILAIHDDSIKHDSKETRQIMRLLLQDIIGNQPLQSRKLWRQIPLN</sequence>
<dbReference type="SUPFAM" id="SSF57863">
    <property type="entry name" value="ArfGap/RecO-like zinc finger"/>
    <property type="match status" value="1"/>
</dbReference>
<evidence type="ECO:0000313" key="10">
    <source>
        <dbReference type="EMBL" id="MET1254751.1"/>
    </source>
</evidence>
<proteinExistence type="inferred from homology"/>
<keyword evidence="4 8" id="KW-0227">DNA damage</keyword>
<evidence type="ECO:0000256" key="5">
    <source>
        <dbReference type="ARBA" id="ARBA00023172"/>
    </source>
</evidence>
<evidence type="ECO:0000256" key="8">
    <source>
        <dbReference type="HAMAP-Rule" id="MF_00201"/>
    </source>
</evidence>
<gene>
    <name evidence="8 10" type="primary">recO</name>
    <name evidence="10" type="ORF">ABVT43_06420</name>
</gene>
<dbReference type="Proteomes" id="UP001548189">
    <property type="component" value="Unassembled WGS sequence"/>
</dbReference>
<keyword evidence="11" id="KW-1185">Reference proteome</keyword>
<dbReference type="SUPFAM" id="SSF50249">
    <property type="entry name" value="Nucleic acid-binding proteins"/>
    <property type="match status" value="1"/>
</dbReference>
<evidence type="ECO:0000313" key="11">
    <source>
        <dbReference type="Proteomes" id="UP001548189"/>
    </source>
</evidence>
<dbReference type="InterPro" id="IPR003717">
    <property type="entry name" value="RecO"/>
</dbReference>
<dbReference type="HAMAP" id="MF_00201">
    <property type="entry name" value="RecO"/>
    <property type="match status" value="1"/>
</dbReference>
<keyword evidence="5 8" id="KW-0233">DNA recombination</keyword>